<dbReference type="GO" id="GO:0071949">
    <property type="term" value="F:FAD binding"/>
    <property type="evidence" value="ECO:0007669"/>
    <property type="project" value="InterPro"/>
</dbReference>
<dbReference type="InterPro" id="IPR022407">
    <property type="entry name" value="OxRdtase_Mopterin_BS"/>
</dbReference>
<keyword evidence="6 14" id="KW-0479">Metal-binding</keyword>
<feature type="binding site" evidence="14">
    <location>
        <position position="43"/>
    </location>
    <ligand>
        <name>[2Fe-2S] cluster</name>
        <dbReference type="ChEBI" id="CHEBI:190135"/>
        <label>1</label>
    </ligand>
</feature>
<dbReference type="InterPro" id="IPR016208">
    <property type="entry name" value="Ald_Oxase/xanthine_DH-like"/>
</dbReference>
<dbReference type="Pfam" id="PF00941">
    <property type="entry name" value="FAD_binding_5"/>
    <property type="match status" value="1"/>
</dbReference>
<organism evidence="17 18">
    <name type="scientific">Cetraspora pellucida</name>
    <dbReference type="NCBI Taxonomy" id="1433469"/>
    <lineage>
        <taxon>Eukaryota</taxon>
        <taxon>Fungi</taxon>
        <taxon>Fungi incertae sedis</taxon>
        <taxon>Mucoromycota</taxon>
        <taxon>Glomeromycotina</taxon>
        <taxon>Glomeromycetes</taxon>
        <taxon>Diversisporales</taxon>
        <taxon>Gigasporaceae</taxon>
        <taxon>Cetraspora</taxon>
    </lineage>
</organism>
<dbReference type="GO" id="GO:0005506">
    <property type="term" value="F:iron ion binding"/>
    <property type="evidence" value="ECO:0007669"/>
    <property type="project" value="InterPro"/>
</dbReference>
<evidence type="ECO:0000256" key="10">
    <source>
        <dbReference type="ARBA" id="ARBA00023014"/>
    </source>
</evidence>
<dbReference type="InterPro" id="IPR008274">
    <property type="entry name" value="AldOxase/xan_DH_MoCoBD1"/>
</dbReference>
<dbReference type="Gene3D" id="3.90.1170.50">
    <property type="entry name" value="Aldehyde oxidase/xanthine dehydrogenase, a/b hammerhead"/>
    <property type="match status" value="1"/>
</dbReference>
<feature type="domain" description="2Fe-2S ferredoxin-type" evidence="15">
    <location>
        <begin position="5"/>
        <end position="91"/>
    </location>
</feature>
<keyword evidence="9 14" id="KW-0408">Iron</keyword>
<feature type="binding site" evidence="13">
    <location>
        <position position="325"/>
    </location>
    <ligand>
        <name>FAD</name>
        <dbReference type="ChEBI" id="CHEBI:57692"/>
    </ligand>
</feature>
<dbReference type="InterPro" id="IPR002888">
    <property type="entry name" value="2Fe-2S-bd"/>
</dbReference>
<dbReference type="Gene3D" id="3.10.20.30">
    <property type="match status" value="1"/>
</dbReference>
<dbReference type="Pfam" id="PF00111">
    <property type="entry name" value="Fer2"/>
    <property type="match status" value="1"/>
</dbReference>
<dbReference type="AlphaFoldDB" id="A0A9N9DA45"/>
<dbReference type="InterPro" id="IPR005107">
    <property type="entry name" value="CO_DH_flav_C"/>
</dbReference>
<dbReference type="PIRSF" id="PIRSF000127">
    <property type="entry name" value="Xanthine_DH"/>
    <property type="match status" value="1"/>
</dbReference>
<keyword evidence="3 14" id="KW-0500">Molybdenum</keyword>
<comment type="cofactor">
    <cofactor evidence="14">
        <name>Mo-molybdopterin</name>
        <dbReference type="ChEBI" id="CHEBI:71302"/>
    </cofactor>
    <text evidence="14">Binds 1 Mo-molybdopterin (Mo-MPT) cofactor per subunit.</text>
</comment>
<evidence type="ECO:0000256" key="1">
    <source>
        <dbReference type="ARBA" id="ARBA00001974"/>
    </source>
</evidence>
<dbReference type="GO" id="GO:0016491">
    <property type="term" value="F:oxidoreductase activity"/>
    <property type="evidence" value="ECO:0007669"/>
    <property type="project" value="UniProtKB-KW"/>
</dbReference>
<feature type="binding site" evidence="14">
    <location>
        <position position="849"/>
    </location>
    <ligand>
        <name>Mo-molybdopterin</name>
        <dbReference type="ChEBI" id="CHEBI:71302"/>
    </ligand>
    <ligandPart>
        <name>Mo</name>
        <dbReference type="ChEBI" id="CHEBI:28685"/>
    </ligandPart>
</feature>
<feature type="binding site" evidence="14">
    <location>
        <position position="51"/>
    </location>
    <ligand>
        <name>[2Fe-2S] cluster</name>
        <dbReference type="ChEBI" id="CHEBI:190135"/>
        <label>1</label>
    </ligand>
</feature>
<dbReference type="FunFam" id="3.30.365.10:FF:000001">
    <property type="entry name" value="Xanthine dehydrogenase oxidase"/>
    <property type="match status" value="1"/>
</dbReference>
<evidence type="ECO:0000256" key="11">
    <source>
        <dbReference type="ARBA" id="ARBA00034078"/>
    </source>
</evidence>
<dbReference type="Pfam" id="PF02738">
    <property type="entry name" value="MoCoBD_1"/>
    <property type="match status" value="1"/>
</dbReference>
<dbReference type="PROSITE" id="PS51387">
    <property type="entry name" value="FAD_PCMH"/>
    <property type="match status" value="1"/>
</dbReference>
<keyword evidence="7 13" id="KW-0274">FAD</keyword>
<dbReference type="Gene3D" id="3.30.390.50">
    <property type="entry name" value="CO dehydrogenase flavoprotein, C-terminal domain"/>
    <property type="match status" value="1"/>
</dbReference>
<feature type="binding site" evidence="13">
    <location>
        <position position="302"/>
    </location>
    <ligand>
        <name>FAD</name>
        <dbReference type="ChEBI" id="CHEBI:57692"/>
    </ligand>
</feature>
<dbReference type="FunFam" id="3.90.1170.50:FF:000001">
    <property type="entry name" value="Aldehyde oxidase 1"/>
    <property type="match status" value="1"/>
</dbReference>
<feature type="binding site" evidence="14">
    <location>
        <position position="145"/>
    </location>
    <ligand>
        <name>[2Fe-2S] cluster</name>
        <dbReference type="ChEBI" id="CHEBI:190135"/>
        <label>2</label>
    </ligand>
</feature>
<feature type="binding site" evidence="13">
    <location>
        <position position="851"/>
    </location>
    <ligand>
        <name>substrate</name>
    </ligand>
</feature>
<dbReference type="Gene3D" id="3.30.465.10">
    <property type="match status" value="1"/>
</dbReference>
<accession>A0A9N9DA45</accession>
<dbReference type="InterPro" id="IPR012675">
    <property type="entry name" value="Beta-grasp_dom_sf"/>
</dbReference>
<keyword evidence="18" id="KW-1185">Reference proteome</keyword>
<dbReference type="SMART" id="SM01092">
    <property type="entry name" value="CO_deh_flav_C"/>
    <property type="match status" value="1"/>
</dbReference>
<dbReference type="FunFam" id="3.10.20.30:FF:000015">
    <property type="entry name" value="Aldehyde oxidase 1"/>
    <property type="match status" value="1"/>
</dbReference>
<dbReference type="InterPro" id="IPR036884">
    <property type="entry name" value="2Fe-2S-bd_dom_sf"/>
</dbReference>
<evidence type="ECO:0000256" key="13">
    <source>
        <dbReference type="PIRSR" id="PIRSR000127-2"/>
    </source>
</evidence>
<feature type="binding site" evidence="13">
    <location>
        <position position="762"/>
    </location>
    <ligand>
        <name>substrate</name>
    </ligand>
</feature>
<evidence type="ECO:0000256" key="8">
    <source>
        <dbReference type="ARBA" id="ARBA00023002"/>
    </source>
</evidence>
<dbReference type="PROSITE" id="PS00559">
    <property type="entry name" value="MOLYBDOPTERIN_EUK"/>
    <property type="match status" value="1"/>
</dbReference>
<dbReference type="Gene3D" id="1.10.150.120">
    <property type="entry name" value="[2Fe-2S]-binding domain"/>
    <property type="match status" value="1"/>
</dbReference>
<keyword evidence="5 14" id="KW-0001">2Fe-2S</keyword>
<comment type="similarity">
    <text evidence="2">Belongs to the xanthine dehydrogenase family.</text>
</comment>
<dbReference type="GO" id="GO:0051537">
    <property type="term" value="F:2 iron, 2 sulfur cluster binding"/>
    <property type="evidence" value="ECO:0007669"/>
    <property type="project" value="UniProtKB-KW"/>
</dbReference>
<dbReference type="SUPFAM" id="SSF54665">
    <property type="entry name" value="CO dehydrogenase molybdoprotein N-domain-like"/>
    <property type="match status" value="1"/>
</dbReference>
<evidence type="ECO:0000256" key="7">
    <source>
        <dbReference type="ARBA" id="ARBA00022827"/>
    </source>
</evidence>
<protein>
    <submittedName>
        <fullName evidence="17">13473_t:CDS:1</fullName>
    </submittedName>
</protein>
<evidence type="ECO:0000313" key="17">
    <source>
        <dbReference type="EMBL" id="CAG8633667.1"/>
    </source>
</evidence>
<keyword evidence="8" id="KW-0560">Oxidoreductase</keyword>
<proteinExistence type="inferred from homology"/>
<dbReference type="PANTHER" id="PTHR45444:SF3">
    <property type="entry name" value="XANTHINE DEHYDROGENASE"/>
    <property type="match status" value="1"/>
</dbReference>
<dbReference type="InterPro" id="IPR036318">
    <property type="entry name" value="FAD-bd_PCMH-like_sf"/>
</dbReference>
<dbReference type="OrthoDB" id="8300278at2759"/>
<evidence type="ECO:0000256" key="4">
    <source>
        <dbReference type="ARBA" id="ARBA00022630"/>
    </source>
</evidence>
<dbReference type="SUPFAM" id="SSF54292">
    <property type="entry name" value="2Fe-2S ferredoxin-like"/>
    <property type="match status" value="1"/>
</dbReference>
<dbReference type="InterPro" id="IPR036010">
    <property type="entry name" value="2Fe-2S_ferredoxin-like_sf"/>
</dbReference>
<dbReference type="SUPFAM" id="SSF47741">
    <property type="entry name" value="CO dehydrogenase ISP C-domain like"/>
    <property type="match status" value="1"/>
</dbReference>
<evidence type="ECO:0000256" key="2">
    <source>
        <dbReference type="ARBA" id="ARBA00006849"/>
    </source>
</evidence>
<dbReference type="PANTHER" id="PTHR45444">
    <property type="entry name" value="XANTHINE DEHYDROGENASE"/>
    <property type="match status" value="1"/>
</dbReference>
<reference evidence="17" key="1">
    <citation type="submission" date="2021-06" db="EMBL/GenBank/DDBJ databases">
        <authorList>
            <person name="Kallberg Y."/>
            <person name="Tangrot J."/>
            <person name="Rosling A."/>
        </authorList>
    </citation>
    <scope>NUCLEOTIDE SEQUENCE</scope>
    <source>
        <strain evidence="17">FL966</strain>
    </source>
</reference>
<dbReference type="SUPFAM" id="SSF55447">
    <property type="entry name" value="CO dehydrogenase flavoprotein C-terminal domain-like"/>
    <property type="match status" value="1"/>
</dbReference>
<dbReference type="Pfam" id="PF01799">
    <property type="entry name" value="Fer2_2"/>
    <property type="match status" value="1"/>
</dbReference>
<dbReference type="SUPFAM" id="SSF56003">
    <property type="entry name" value="Molybdenum cofactor-binding domain"/>
    <property type="match status" value="1"/>
</dbReference>
<evidence type="ECO:0000256" key="9">
    <source>
        <dbReference type="ARBA" id="ARBA00023004"/>
    </source>
</evidence>
<dbReference type="InterPro" id="IPR006058">
    <property type="entry name" value="2Fe2S_fd_BS"/>
</dbReference>
<feature type="binding site" evidence="14">
    <location>
        <position position="48"/>
    </location>
    <ligand>
        <name>[2Fe-2S] cluster</name>
        <dbReference type="ChEBI" id="CHEBI:190135"/>
        <label>1</label>
    </ligand>
</feature>
<dbReference type="InterPro" id="IPR001041">
    <property type="entry name" value="2Fe-2S_ferredoxin-type"/>
</dbReference>
<dbReference type="InterPro" id="IPR016167">
    <property type="entry name" value="FAD-bd_PCMH_sub1"/>
</dbReference>
<dbReference type="Pfam" id="PF01315">
    <property type="entry name" value="Ald_Xan_dh_C"/>
    <property type="match status" value="1"/>
</dbReference>
<dbReference type="InterPro" id="IPR037165">
    <property type="entry name" value="AldOxase/xan_DH_Mopterin-bd_sf"/>
</dbReference>
<dbReference type="Pfam" id="PF03450">
    <property type="entry name" value="CO_deh_flav_C"/>
    <property type="match status" value="1"/>
</dbReference>
<dbReference type="SMART" id="SM01008">
    <property type="entry name" value="Ald_Xan_dh_C"/>
    <property type="match status" value="1"/>
</dbReference>
<evidence type="ECO:0000259" key="15">
    <source>
        <dbReference type="PROSITE" id="PS51085"/>
    </source>
</evidence>
<dbReference type="CDD" id="cd00207">
    <property type="entry name" value="fer2"/>
    <property type="match status" value="1"/>
</dbReference>
<evidence type="ECO:0000259" key="16">
    <source>
        <dbReference type="PROSITE" id="PS51387"/>
    </source>
</evidence>
<dbReference type="PROSITE" id="PS51085">
    <property type="entry name" value="2FE2S_FER_2"/>
    <property type="match status" value="1"/>
</dbReference>
<feature type="binding site" evidence="14">
    <location>
        <position position="115"/>
    </location>
    <ligand>
        <name>[2Fe-2S] cluster</name>
        <dbReference type="ChEBI" id="CHEBI:190135"/>
        <label>2</label>
    </ligand>
</feature>
<dbReference type="InterPro" id="IPR046867">
    <property type="entry name" value="AldOxase/xan_DH_MoCoBD2"/>
</dbReference>
<feature type="binding site" evidence="13">
    <location>
        <position position="390"/>
    </location>
    <ligand>
        <name>FAD</name>
        <dbReference type="ChEBI" id="CHEBI:57692"/>
    </ligand>
</feature>
<dbReference type="InterPro" id="IPR016169">
    <property type="entry name" value="FAD-bd_PCMH_sub2"/>
</dbReference>
<dbReference type="GO" id="GO:0043546">
    <property type="term" value="F:molybdopterin cofactor binding"/>
    <property type="evidence" value="ECO:0007669"/>
    <property type="project" value="InterPro"/>
</dbReference>
<dbReference type="Pfam" id="PF20256">
    <property type="entry name" value="MoCoBD_2"/>
    <property type="match status" value="1"/>
</dbReference>
<evidence type="ECO:0000313" key="18">
    <source>
        <dbReference type="Proteomes" id="UP000789759"/>
    </source>
</evidence>
<dbReference type="Gene3D" id="3.30.43.10">
    <property type="entry name" value="Uridine Diphospho-n-acetylenolpyruvylglucosamine Reductase, domain 2"/>
    <property type="match status" value="1"/>
</dbReference>
<dbReference type="InterPro" id="IPR036856">
    <property type="entry name" value="Ald_Oxase/Xan_DH_a/b_sf"/>
</dbReference>
<comment type="cofactor">
    <cofactor evidence="1 13">
        <name>FAD</name>
        <dbReference type="ChEBI" id="CHEBI:57692"/>
    </cofactor>
</comment>
<dbReference type="PROSITE" id="PS00197">
    <property type="entry name" value="2FE2S_FER_1"/>
    <property type="match status" value="1"/>
</dbReference>
<feature type="binding site" evidence="14">
    <location>
        <position position="112"/>
    </location>
    <ligand>
        <name>[2Fe-2S] cluster</name>
        <dbReference type="ChEBI" id="CHEBI:190135"/>
        <label>2</label>
    </ligand>
</feature>
<feature type="binding site" evidence="13">
    <location>
        <begin position="222"/>
        <end position="229"/>
    </location>
    <ligand>
        <name>FAD</name>
        <dbReference type="ChEBI" id="CHEBI:57692"/>
    </ligand>
</feature>
<dbReference type="InterPro" id="IPR000674">
    <property type="entry name" value="Ald_Oxase/Xan_DH_a/b"/>
</dbReference>
<evidence type="ECO:0000256" key="5">
    <source>
        <dbReference type="ARBA" id="ARBA00022714"/>
    </source>
</evidence>
<evidence type="ECO:0000256" key="6">
    <source>
        <dbReference type="ARBA" id="ARBA00022723"/>
    </source>
</evidence>
<feature type="non-terminal residue" evidence="17">
    <location>
        <position position="1251"/>
    </location>
</feature>
<comment type="cofactor">
    <cofactor evidence="14">
        <name>[2Fe-2S] cluster</name>
        <dbReference type="ChEBI" id="CHEBI:190135"/>
    </cofactor>
    <text evidence="14">Binds 2 [2Fe-2S] clusters.</text>
</comment>
<dbReference type="EMBL" id="CAJVQA010006077">
    <property type="protein sequence ID" value="CAG8633667.1"/>
    <property type="molecule type" value="Genomic_DNA"/>
</dbReference>
<feature type="domain" description="FAD-binding PCMH-type" evidence="16">
    <location>
        <begin position="194"/>
        <end position="382"/>
    </location>
</feature>
<evidence type="ECO:0000256" key="3">
    <source>
        <dbReference type="ARBA" id="ARBA00022505"/>
    </source>
</evidence>
<dbReference type="FunFam" id="3.30.43.10:FF:000001">
    <property type="entry name" value="Xanthine dehydrogenase/oxidase"/>
    <property type="match status" value="1"/>
</dbReference>
<feature type="binding site" evidence="14">
    <location>
        <position position="758"/>
    </location>
    <ligand>
        <name>Mo-molybdopterin</name>
        <dbReference type="ChEBI" id="CHEBI:71302"/>
    </ligand>
    <ligandPart>
        <name>Mo</name>
        <dbReference type="ChEBI" id="CHEBI:28685"/>
    </ligandPart>
</feature>
<feature type="binding site" evidence="14">
    <location>
        <position position="727"/>
    </location>
    <ligand>
        <name>Mo-molybdopterin</name>
        <dbReference type="ChEBI" id="CHEBI:71302"/>
    </ligand>
    <ligandPart>
        <name>Mo</name>
        <dbReference type="ChEBI" id="CHEBI:28685"/>
    </ligandPart>
</feature>
<comment type="cofactor">
    <cofactor evidence="11">
        <name>[2Fe-2S] cluster</name>
        <dbReference type="ChEBI" id="CHEBI:190135"/>
    </cofactor>
</comment>
<evidence type="ECO:0000256" key="14">
    <source>
        <dbReference type="PIRSR" id="PIRSR000127-3"/>
    </source>
</evidence>
<sequence>MNFGNKLQFYLNGTSVEIDNPDPNATLLNYVRSIGLTGTKTGCEEGGCGACTIMISSYDKKSDKISHISANACLTPLCSVDGKHVITIEGIGNVKNPHPIQERIASLHGSQCGFCTPGFVMSLYSLLRNNLNPSEEEVEECFDGCGKADCCKLNNVDTNFDHNFSQIKFKKYDATQELIFPPALMKYEPEPLHFYSNKTKWFRPIDLNQLLSLKAEYPNAILVSGNTRISIEKKSKNLKHEILIYLGDIPELKSWEFNDDGLYLSANMSISQAQKVLKEACHHYKPHQIQTFEVLLENLKRFATNQIRQVSTLGGNVIANLSDSDLIPFLLSSKSIFSLTSLQSASPKSRPIPSISFWTGYKQDCRESSEILEKIFIPCSKQGQYIRTYKQSKRHYGDTAIVNAALSVSLDDNACVEDAAFAFGGMNEAVIRAPKSENFISGKKWGDEDVLKQLIEILCEEFQLSFSFAGGMATYRKSLVVGFMNKFWYDVTKFANIGPISSDIENCIGEIKRNVSKGIQTIGRPEKGNKIVGKPISHVSSMSHNTGEATYIDDIPKIQGELYGALVVSEKAHAKILNIDPTQALSTPGVKGFFSAKDVPGKNNWGIIIQDEEIFASKEVFCVGQVIGLIVAETKEIAQEAKSLVKIEYEELPHILTIEEAIEQNSFFPMPQQLERGDIEKGFQEADYVFEGETRAGGQEHFYMETNVSLVIPKKENDEFEIFSSTQNVTSTQNKVAESLGIPANKVVGRVKRVGGAFGGKETKSLFLAMALAVGAWHLKKPIRCMLNREEDMIITGQRHPVLARWKIGLTKDGKITSLDIKFYANAGWSMDISIIAVQACIQSADAFRGFGRPQGVLIIESILSEVADHMRIDEKNIYMEGQITPYNQTVKDWYLPLVYQQVKETSEFEKRRKEVDEFNSKNKWRKRGLSLMPIQFGVSFGIQFLNQAGALVHIYIDGSVLISHGGVEIGQGLNTKMLQIASEALDLSNIVVFPKKIVHLMETATNIVINASPTAASVSSDLNGHAVYNACKILAERLKPYREKMPNKSFQEIVDAAYHDRVNLSANGFYKTPDIGYDDKKNEGLLFPYYTTGAACTEVEIDTLTGDHTILRTDLCMDIGKSLNYGIDVGQIEGGFVQGVGWCTCEETLHFPNGQLDIPQDFRIYTYEGAKVSNLNSIHGSKGIGEPPLLLGCTVFFAIRDAIKAARKCNNNDTVVVLRSPATPERIRIACDDEIVRNCKVEKKDGELPW</sequence>
<feature type="active site" description="Proton acceptor" evidence="12">
    <location>
        <position position="1187"/>
    </location>
</feature>
<dbReference type="Proteomes" id="UP000789759">
    <property type="component" value="Unassembled WGS sequence"/>
</dbReference>
<keyword evidence="4" id="KW-0285">Flavoprotein</keyword>
<feature type="binding site" evidence="14">
    <location>
        <position position="1017"/>
    </location>
    <ligand>
        <name>Mo-molybdopterin</name>
        <dbReference type="ChEBI" id="CHEBI:71302"/>
    </ligand>
    <ligandPart>
        <name>Mo</name>
        <dbReference type="ChEBI" id="CHEBI:28685"/>
    </ligandPart>
</feature>
<comment type="caution">
    <text evidence="17">The sequence shown here is derived from an EMBL/GenBank/DDBJ whole genome shotgun (WGS) entry which is preliminary data.</text>
</comment>
<dbReference type="Gene3D" id="3.30.365.10">
    <property type="entry name" value="Aldehyde oxidase/xanthine dehydrogenase, molybdopterin binding domain"/>
    <property type="match status" value="4"/>
</dbReference>
<name>A0A9N9DA45_9GLOM</name>
<dbReference type="SUPFAM" id="SSF56176">
    <property type="entry name" value="FAD-binding/transporter-associated domain-like"/>
    <property type="match status" value="1"/>
</dbReference>
<dbReference type="FunFam" id="3.30.365.10:FF:000002">
    <property type="entry name" value="Xanthine dehydrogenase oxidase"/>
    <property type="match status" value="1"/>
</dbReference>
<keyword evidence="10 14" id="KW-0411">Iron-sulfur</keyword>
<dbReference type="InterPro" id="IPR036683">
    <property type="entry name" value="CO_DH_flav_C_dom_sf"/>
</dbReference>
<evidence type="ECO:0000256" key="12">
    <source>
        <dbReference type="PIRSR" id="PIRSR000127-1"/>
    </source>
</evidence>
<gene>
    <name evidence="17" type="ORF">CPELLU_LOCUS8515</name>
</gene>
<feature type="binding site" evidence="14">
    <location>
        <position position="73"/>
    </location>
    <ligand>
        <name>[2Fe-2S] cluster</name>
        <dbReference type="ChEBI" id="CHEBI:190135"/>
        <label>1</label>
    </ligand>
</feature>
<feature type="binding site" evidence="13">
    <location>
        <position position="372"/>
    </location>
    <ligand>
        <name>FAD</name>
        <dbReference type="ChEBI" id="CHEBI:57692"/>
    </ligand>
</feature>
<dbReference type="InterPro" id="IPR016166">
    <property type="entry name" value="FAD-bd_PCMH"/>
</dbReference>
<dbReference type="InterPro" id="IPR002346">
    <property type="entry name" value="Mopterin_DH_FAD-bd"/>
</dbReference>